<dbReference type="AlphaFoldDB" id="A0AAE0CG42"/>
<protein>
    <submittedName>
        <fullName evidence="2">Uncharacterized protein</fullName>
    </submittedName>
</protein>
<name>A0AAE0CG42_9CHLO</name>
<organism evidence="2 3">
    <name type="scientific">Cymbomonas tetramitiformis</name>
    <dbReference type="NCBI Taxonomy" id="36881"/>
    <lineage>
        <taxon>Eukaryota</taxon>
        <taxon>Viridiplantae</taxon>
        <taxon>Chlorophyta</taxon>
        <taxon>Pyramimonadophyceae</taxon>
        <taxon>Pyramimonadales</taxon>
        <taxon>Pyramimonadaceae</taxon>
        <taxon>Cymbomonas</taxon>
    </lineage>
</organism>
<proteinExistence type="predicted"/>
<keyword evidence="3" id="KW-1185">Reference proteome</keyword>
<sequence length="689" mass="77181">MSVVLCSPTNKKKSAAEKAAAKKAAAKKAAAEQAAAKQAAAKKAADAEIARADARRIRAEENSRNADRARDQITNGIVGALSDGLEVLRLSRQRNVKQAEIFLRWFLLYFCLTFDCAHSKAVYDAFKDFRWCIIHGINRDPLVIPYVVTKEGLEAIDFAKAHITHVEAAISEHLRDTPPDSIDTVHRVYLDLTYALLEPINDLYLLKHPAVPKKPFQGAAHCQPAHAYFHASLMIWACKRLDYKVVEPAYNVDTLANTKFGLYFSLDSSEDYDKPVLIVTPDVPDAPKHDINDPYNIILGCNSTSNAEFVIANRRLLRYPRLLKRAQERTQLNLYLALFYSYKENGKLHKPLATAVVDAATTGDYMICAKCDTTLRGEAFSNGKAVVPNERMNQPCLIDGKVTRPNAHLSESGPVQTVPIPAYRCTIDHLAYFCGFCLAEDSKCHTKSDVLVWWSGDGTTTVDESVKTANQSLIKNAKWNNEIQTHYFADLAVVNLGNLTLLGVTPGSALKIFDSWTDRDTELVQLYRCIFGSDTSNGDPDSTVLHTNELHITVHHDATITDMVDTHDWKNAFFVRDKKNEFAVFQNIRKYFFVLTGDLYFRTDEGIIQLPPSKTRPRHRYHISLASIEKLQVPDIPLNLTQLLKETEEEEEAEGFAALAEMLRKTQPTTATLKMPTSREDNTAIPPVP</sequence>
<evidence type="ECO:0000256" key="1">
    <source>
        <dbReference type="SAM" id="MobiDB-lite"/>
    </source>
</evidence>
<evidence type="ECO:0000313" key="2">
    <source>
        <dbReference type="EMBL" id="KAK3254446.1"/>
    </source>
</evidence>
<evidence type="ECO:0000313" key="3">
    <source>
        <dbReference type="Proteomes" id="UP001190700"/>
    </source>
</evidence>
<gene>
    <name evidence="2" type="ORF">CYMTET_36337</name>
</gene>
<comment type="caution">
    <text evidence="2">The sequence shown here is derived from an EMBL/GenBank/DDBJ whole genome shotgun (WGS) entry which is preliminary data.</text>
</comment>
<accession>A0AAE0CG42</accession>
<reference evidence="2 3" key="1">
    <citation type="journal article" date="2015" name="Genome Biol. Evol.">
        <title>Comparative Genomics of a Bacterivorous Green Alga Reveals Evolutionary Causalities and Consequences of Phago-Mixotrophic Mode of Nutrition.</title>
        <authorList>
            <person name="Burns J.A."/>
            <person name="Paasch A."/>
            <person name="Narechania A."/>
            <person name="Kim E."/>
        </authorList>
    </citation>
    <scope>NUCLEOTIDE SEQUENCE [LARGE SCALE GENOMIC DNA]</scope>
    <source>
        <strain evidence="2 3">PLY_AMNH</strain>
    </source>
</reference>
<feature type="region of interest" description="Disordered" evidence="1">
    <location>
        <begin position="667"/>
        <end position="689"/>
    </location>
</feature>
<dbReference type="EMBL" id="LGRX02023578">
    <property type="protein sequence ID" value="KAK3254446.1"/>
    <property type="molecule type" value="Genomic_DNA"/>
</dbReference>
<dbReference type="Proteomes" id="UP001190700">
    <property type="component" value="Unassembled WGS sequence"/>
</dbReference>